<dbReference type="HOGENOM" id="CLU_1266227_0_0_12"/>
<dbReference type="KEGG" id="sfc:Spiaf_0691"/>
<protein>
    <submittedName>
        <fullName evidence="2">Uncharacterized protein</fullName>
    </submittedName>
</protein>
<sequence>MILVILIPIALIAMMIGSLANYEQNLETLRFWRLLHSGLCVAIAGFSLTTETPLPPYSIGLAASMVLILLSDIAARPAQKGSLYRGAMLVLTFTAVMVQPDLLEYLPAVLFGGLFSAALLVSALSSRTTTPAAAQAVGIASFTFPAAALLALLPHLVGASGPLIVVGALLLVVHGIERVYFPTGFYRGMRTGELTAMGAHLMIVVTAGMIGIEGGWIG</sequence>
<feature type="transmembrane region" description="Helical" evidence="1">
    <location>
        <begin position="193"/>
        <end position="212"/>
    </location>
</feature>
<gene>
    <name evidence="2" type="ordered locus">Spiaf_0691</name>
</gene>
<evidence type="ECO:0000313" key="3">
    <source>
        <dbReference type="Proteomes" id="UP000007383"/>
    </source>
</evidence>
<dbReference type="EMBL" id="CP003282">
    <property type="protein sequence ID" value="AFG36791.1"/>
    <property type="molecule type" value="Genomic_DNA"/>
</dbReference>
<feature type="transmembrane region" description="Helical" evidence="1">
    <location>
        <begin position="57"/>
        <end position="75"/>
    </location>
</feature>
<accession>H9UGZ8</accession>
<feature type="transmembrane region" description="Helical" evidence="1">
    <location>
        <begin position="163"/>
        <end position="181"/>
    </location>
</feature>
<evidence type="ECO:0000256" key="1">
    <source>
        <dbReference type="SAM" id="Phobius"/>
    </source>
</evidence>
<keyword evidence="1" id="KW-0472">Membrane</keyword>
<proteinExistence type="predicted"/>
<dbReference type="AlphaFoldDB" id="H9UGZ8"/>
<keyword evidence="3" id="KW-1185">Reference proteome</keyword>
<keyword evidence="1" id="KW-0812">Transmembrane</keyword>
<feature type="transmembrane region" description="Helical" evidence="1">
    <location>
        <begin position="82"/>
        <end position="99"/>
    </location>
</feature>
<keyword evidence="1" id="KW-1133">Transmembrane helix</keyword>
<dbReference type="RefSeq" id="WP_014454788.1">
    <property type="nucleotide sequence ID" value="NC_017098.1"/>
</dbReference>
<reference evidence="3" key="1">
    <citation type="journal article" date="2013" name="Stand. Genomic Sci.">
        <title>Complete genome sequence of the halophilic bacterium Spirochaeta africana type strain (Z-7692(T)) from the alkaline Lake Magadi in the East African Rift.</title>
        <authorList>
            <person name="Liolos K."/>
            <person name="Abt B."/>
            <person name="Scheuner C."/>
            <person name="Teshima H."/>
            <person name="Held B."/>
            <person name="Lapidus A."/>
            <person name="Nolan M."/>
            <person name="Lucas S."/>
            <person name="Deshpande S."/>
            <person name="Cheng J.F."/>
            <person name="Tapia R."/>
            <person name="Goodwin L.A."/>
            <person name="Pitluck S."/>
            <person name="Pagani I."/>
            <person name="Ivanova N."/>
            <person name="Mavromatis K."/>
            <person name="Mikhailova N."/>
            <person name="Huntemann M."/>
            <person name="Pati A."/>
            <person name="Chen A."/>
            <person name="Palaniappan K."/>
            <person name="Land M."/>
            <person name="Rohde M."/>
            <person name="Tindall B.J."/>
            <person name="Detter J.C."/>
            <person name="Goker M."/>
            <person name="Bristow J."/>
            <person name="Eisen J.A."/>
            <person name="Markowitz V."/>
            <person name="Hugenholtz P."/>
            <person name="Woyke T."/>
            <person name="Klenk H.P."/>
            <person name="Kyrpides N.C."/>
        </authorList>
    </citation>
    <scope>NUCLEOTIDE SEQUENCE</scope>
    <source>
        <strain evidence="3">ATCC 700263 / DSM 8902 / Z-7692</strain>
    </source>
</reference>
<dbReference type="PATRIC" id="fig|889378.3.peg.701"/>
<feature type="transmembrane region" description="Helical" evidence="1">
    <location>
        <begin position="136"/>
        <end position="157"/>
    </location>
</feature>
<feature type="transmembrane region" description="Helical" evidence="1">
    <location>
        <begin position="105"/>
        <end position="124"/>
    </location>
</feature>
<organism evidence="2 3">
    <name type="scientific">Spirochaeta africana (strain ATCC 700263 / DSM 8902 / Z-7692)</name>
    <dbReference type="NCBI Taxonomy" id="889378"/>
    <lineage>
        <taxon>Bacteria</taxon>
        <taxon>Pseudomonadati</taxon>
        <taxon>Spirochaetota</taxon>
        <taxon>Spirochaetia</taxon>
        <taxon>Spirochaetales</taxon>
        <taxon>Spirochaetaceae</taxon>
        <taxon>Spirochaeta</taxon>
    </lineage>
</organism>
<name>H9UGZ8_SPIAZ</name>
<evidence type="ECO:0000313" key="2">
    <source>
        <dbReference type="EMBL" id="AFG36791.1"/>
    </source>
</evidence>
<dbReference type="Proteomes" id="UP000007383">
    <property type="component" value="Chromosome"/>
</dbReference>